<gene>
    <name evidence="2" type="ORF">IP93_00279</name>
</gene>
<dbReference type="EMBL" id="VLKP01000001">
    <property type="protein sequence ID" value="TWI14284.1"/>
    <property type="molecule type" value="Genomic_DNA"/>
</dbReference>
<evidence type="ECO:0000313" key="2">
    <source>
        <dbReference type="EMBL" id="TWI14284.1"/>
    </source>
</evidence>
<sequence>MQQVSNSKDPAVGKPEPGPCDPGPRMDLATMKTSRDASTARSGRLHLC</sequence>
<evidence type="ECO:0000313" key="3">
    <source>
        <dbReference type="Proteomes" id="UP000316471"/>
    </source>
</evidence>
<evidence type="ECO:0000256" key="1">
    <source>
        <dbReference type="SAM" id="MobiDB-lite"/>
    </source>
</evidence>
<accession>A0A562M2X2</accession>
<name>A0A562M2X2_9GAMM</name>
<comment type="caution">
    <text evidence="2">The sequence shown here is derived from an EMBL/GenBank/DDBJ whole genome shotgun (WGS) entry which is preliminary data.</text>
</comment>
<proteinExistence type="predicted"/>
<organism evidence="2 3">
    <name type="scientific">Aerolutibacter ruishenii</name>
    <dbReference type="NCBI Taxonomy" id="686800"/>
    <lineage>
        <taxon>Bacteria</taxon>
        <taxon>Pseudomonadati</taxon>
        <taxon>Pseudomonadota</taxon>
        <taxon>Gammaproteobacteria</taxon>
        <taxon>Lysobacterales</taxon>
        <taxon>Lysobacteraceae</taxon>
        <taxon>Aerolutibacter</taxon>
    </lineage>
</organism>
<dbReference type="AlphaFoldDB" id="A0A562M2X2"/>
<feature type="region of interest" description="Disordered" evidence="1">
    <location>
        <begin position="1"/>
        <end position="48"/>
    </location>
</feature>
<reference evidence="2 3" key="1">
    <citation type="journal article" date="2015" name="Stand. Genomic Sci.">
        <title>Genomic Encyclopedia of Bacterial and Archaeal Type Strains, Phase III: the genomes of soil and plant-associated and newly described type strains.</title>
        <authorList>
            <person name="Whitman W.B."/>
            <person name="Woyke T."/>
            <person name="Klenk H.P."/>
            <person name="Zhou Y."/>
            <person name="Lilburn T.G."/>
            <person name="Beck B.J."/>
            <person name="De Vos P."/>
            <person name="Vandamme P."/>
            <person name="Eisen J.A."/>
            <person name="Garrity G."/>
            <person name="Hugenholtz P."/>
            <person name="Kyrpides N.C."/>
        </authorList>
    </citation>
    <scope>NUCLEOTIDE SEQUENCE [LARGE SCALE GENOMIC DNA]</scope>
    <source>
        <strain evidence="2 3">CGMCC 1.10136</strain>
    </source>
</reference>
<dbReference type="Proteomes" id="UP000316471">
    <property type="component" value="Unassembled WGS sequence"/>
</dbReference>
<protein>
    <submittedName>
        <fullName evidence="2">Uncharacterized protein</fullName>
    </submittedName>
</protein>
<keyword evidence="3" id="KW-1185">Reference proteome</keyword>